<keyword evidence="4 8" id="KW-0297">G-protein coupled receptor</keyword>
<dbReference type="PANTHER" id="PTHR24243">
    <property type="entry name" value="G-PROTEIN COUPLED RECEPTOR"/>
    <property type="match status" value="1"/>
</dbReference>
<dbReference type="WBParaSite" id="TREG1_95950.2">
    <property type="protein sequence ID" value="TREG1_95950.2"/>
    <property type="gene ID" value="TREG1_95950"/>
</dbReference>
<sequence length="524" mass="60000">MNELNDTLRMNCTARYLLNESFIDPISVDDRYPKCELYKKFMPTILYISRTFILIWLISGLFGNFVSFLIWTSKEQRRKNSSAIYLAALALTDFILILLLINYDLESSWCIRGISTINGICQIYQCLFIFTQFYSIVLVFGFTLERYLAVCFPFKRLKLCTTKRALIAVVILSLFVIGPMLFQIVLWNYENGECQMRMDIALDRRIQTLISVQEIVFSLVIPLATLVFNILVLCEMRRLLKSSNLLKITKHHSCSSNSNITTTTTTAMNTARNTNNNNNTMMNDNDYKNLIHKRFRLKSLFKPCKTTQSTTDQLYLNDNSNNSTRNSASRNDDSTGTPNFSPSRTSNFNNINNNNNNNANTNPPLGDTLSKESSQFVSATLMLIILSFYLIACTVPAGIVYLVQFQLPHADECLNDEGVLNSPEWNSIFQQLSAKKIVDALCASHYACNFFIYFLTCTGFRKQALNMIFKCRFKQSRYSQSDYATETLILSRRTAPRTLRPISDNDMMGAETNHKALLIYNNSN</sequence>
<dbReference type="Pfam" id="PF00001">
    <property type="entry name" value="7tm_1"/>
    <property type="match status" value="1"/>
</dbReference>
<evidence type="ECO:0000256" key="8">
    <source>
        <dbReference type="RuleBase" id="RU000688"/>
    </source>
</evidence>
<reference evidence="13 14" key="2">
    <citation type="submission" date="2023-11" db="UniProtKB">
        <authorList>
            <consortium name="WormBaseParasite"/>
        </authorList>
    </citation>
    <scope>IDENTIFICATION</scope>
</reference>
<accession>A0A183VMC3</accession>
<dbReference type="InterPro" id="IPR000276">
    <property type="entry name" value="GPCR_Rhodpsn"/>
</dbReference>
<feature type="compositionally biased region" description="Low complexity" evidence="9">
    <location>
        <begin position="347"/>
        <end position="362"/>
    </location>
</feature>
<dbReference type="WBParaSite" id="TREG1_95950.1">
    <property type="protein sequence ID" value="TREG1_95950.1"/>
    <property type="gene ID" value="TREG1_95950"/>
</dbReference>
<keyword evidence="5 10" id="KW-0472">Membrane</keyword>
<organism evidence="12 14">
    <name type="scientific">Trichobilharzia regenti</name>
    <name type="common">Nasal bird schistosome</name>
    <dbReference type="NCBI Taxonomy" id="157069"/>
    <lineage>
        <taxon>Eukaryota</taxon>
        <taxon>Metazoa</taxon>
        <taxon>Spiralia</taxon>
        <taxon>Lophotrochozoa</taxon>
        <taxon>Platyhelminthes</taxon>
        <taxon>Trematoda</taxon>
        <taxon>Digenea</taxon>
        <taxon>Strigeidida</taxon>
        <taxon>Schistosomatoidea</taxon>
        <taxon>Schistosomatidae</taxon>
        <taxon>Trichobilharzia</taxon>
    </lineage>
</organism>
<feature type="domain" description="G-protein coupled receptors family 1 profile" evidence="11">
    <location>
        <begin position="63"/>
        <end position="453"/>
    </location>
</feature>
<dbReference type="PANTHER" id="PTHR24243:SF233">
    <property type="entry name" value="THYROTROPIN-RELEASING HORMONE RECEPTOR"/>
    <property type="match status" value="1"/>
</dbReference>
<dbReference type="Gene3D" id="1.20.1070.10">
    <property type="entry name" value="Rhodopsin 7-helix transmembrane proteins"/>
    <property type="match status" value="2"/>
</dbReference>
<feature type="transmembrane region" description="Helical" evidence="10">
    <location>
        <begin position="47"/>
        <end position="71"/>
    </location>
</feature>
<evidence type="ECO:0000256" key="2">
    <source>
        <dbReference type="ARBA" id="ARBA00022692"/>
    </source>
</evidence>
<evidence type="ECO:0000313" key="14">
    <source>
        <dbReference type="WBParaSite" id="TREG1_95950.2"/>
    </source>
</evidence>
<dbReference type="OrthoDB" id="9990906at2759"/>
<keyword evidence="3 10" id="KW-1133">Transmembrane helix</keyword>
<dbReference type="PROSITE" id="PS50262">
    <property type="entry name" value="G_PROTEIN_RECEP_F1_2"/>
    <property type="match status" value="1"/>
</dbReference>
<feature type="transmembrane region" description="Helical" evidence="10">
    <location>
        <begin position="381"/>
        <end position="403"/>
    </location>
</feature>
<evidence type="ECO:0000256" key="10">
    <source>
        <dbReference type="SAM" id="Phobius"/>
    </source>
</evidence>
<evidence type="ECO:0000313" key="13">
    <source>
        <dbReference type="WBParaSite" id="TREG1_95950.1"/>
    </source>
</evidence>
<evidence type="ECO:0000256" key="6">
    <source>
        <dbReference type="ARBA" id="ARBA00023170"/>
    </source>
</evidence>
<evidence type="ECO:0000256" key="3">
    <source>
        <dbReference type="ARBA" id="ARBA00022989"/>
    </source>
</evidence>
<feature type="transmembrane region" description="Helical" evidence="10">
    <location>
        <begin position="209"/>
        <end position="234"/>
    </location>
</feature>
<dbReference type="PRINTS" id="PR00237">
    <property type="entry name" value="GPCRRHODOPSN"/>
</dbReference>
<keyword evidence="12" id="KW-1185">Reference proteome</keyword>
<dbReference type="AlphaFoldDB" id="A0A183VMC3"/>
<reference evidence="12" key="1">
    <citation type="submission" date="2022-06" db="EMBL/GenBank/DDBJ databases">
        <authorList>
            <person name="Berger JAMES D."/>
            <person name="Berger JAMES D."/>
        </authorList>
    </citation>
    <scope>NUCLEOTIDE SEQUENCE [LARGE SCALE GENOMIC DNA]</scope>
</reference>
<dbReference type="GO" id="GO:0005886">
    <property type="term" value="C:plasma membrane"/>
    <property type="evidence" value="ECO:0007669"/>
    <property type="project" value="TreeGrafter"/>
</dbReference>
<evidence type="ECO:0000313" key="12">
    <source>
        <dbReference type="Proteomes" id="UP000050795"/>
    </source>
</evidence>
<name>A0A183VMC3_TRIRE</name>
<dbReference type="PROSITE" id="PS00237">
    <property type="entry name" value="G_PROTEIN_RECEP_F1_1"/>
    <property type="match status" value="1"/>
</dbReference>
<comment type="similarity">
    <text evidence="8">Belongs to the G-protein coupled receptor 1 family.</text>
</comment>
<feature type="transmembrane region" description="Helical" evidence="10">
    <location>
        <begin position="122"/>
        <end position="144"/>
    </location>
</feature>
<dbReference type="GO" id="GO:0004930">
    <property type="term" value="F:G protein-coupled receptor activity"/>
    <property type="evidence" value="ECO:0007669"/>
    <property type="project" value="UniProtKB-KW"/>
</dbReference>
<evidence type="ECO:0000256" key="7">
    <source>
        <dbReference type="ARBA" id="ARBA00023224"/>
    </source>
</evidence>
<keyword evidence="7 8" id="KW-0807">Transducer</keyword>
<dbReference type="InterPro" id="IPR017452">
    <property type="entry name" value="GPCR_Rhodpsn_7TM"/>
</dbReference>
<feature type="transmembrane region" description="Helical" evidence="10">
    <location>
        <begin position="165"/>
        <end position="189"/>
    </location>
</feature>
<evidence type="ECO:0000256" key="4">
    <source>
        <dbReference type="ARBA" id="ARBA00023040"/>
    </source>
</evidence>
<keyword evidence="6 8" id="KW-0675">Receptor</keyword>
<dbReference type="SUPFAM" id="SSF81321">
    <property type="entry name" value="Family A G protein-coupled receptor-like"/>
    <property type="match status" value="1"/>
</dbReference>
<dbReference type="Proteomes" id="UP000050795">
    <property type="component" value="Unassembled WGS sequence"/>
</dbReference>
<evidence type="ECO:0000256" key="5">
    <source>
        <dbReference type="ARBA" id="ARBA00023136"/>
    </source>
</evidence>
<feature type="region of interest" description="Disordered" evidence="9">
    <location>
        <begin position="312"/>
        <end position="367"/>
    </location>
</feature>
<proteinExistence type="inferred from homology"/>
<keyword evidence="2 8" id="KW-0812">Transmembrane</keyword>
<comment type="subcellular location">
    <subcellularLocation>
        <location evidence="1">Membrane</location>
        <topology evidence="1">Multi-pass membrane protein</topology>
    </subcellularLocation>
</comment>
<evidence type="ECO:0000256" key="1">
    <source>
        <dbReference type="ARBA" id="ARBA00004141"/>
    </source>
</evidence>
<evidence type="ECO:0000256" key="9">
    <source>
        <dbReference type="SAM" id="MobiDB-lite"/>
    </source>
</evidence>
<feature type="compositionally biased region" description="Low complexity" evidence="9">
    <location>
        <begin position="317"/>
        <end position="329"/>
    </location>
</feature>
<feature type="compositionally biased region" description="Polar residues" evidence="9">
    <location>
        <begin position="335"/>
        <end position="346"/>
    </location>
</feature>
<evidence type="ECO:0000259" key="11">
    <source>
        <dbReference type="PROSITE" id="PS50262"/>
    </source>
</evidence>
<dbReference type="WBParaSite" id="TREG1_95950.3">
    <property type="protein sequence ID" value="TREG1_95950.3"/>
    <property type="gene ID" value="TREG1_95950"/>
</dbReference>
<protein>
    <submittedName>
        <fullName evidence="13 14">G_PROTEIN_RECEP_F1_2 domain-containing protein</fullName>
    </submittedName>
</protein>
<feature type="transmembrane region" description="Helical" evidence="10">
    <location>
        <begin position="83"/>
        <end position="102"/>
    </location>
</feature>